<name>A0A1V9G0B1_9BACT</name>
<proteinExistence type="predicted"/>
<dbReference type="RefSeq" id="WP_081147213.1">
    <property type="nucleotide sequence ID" value="NZ_LVYD01000043.1"/>
</dbReference>
<dbReference type="OrthoDB" id="660148at2"/>
<comment type="caution">
    <text evidence="1">The sequence shown here is derived from an EMBL/GenBank/DDBJ whole genome shotgun (WGS) entry which is preliminary data.</text>
</comment>
<dbReference type="EMBL" id="LVYD01000043">
    <property type="protein sequence ID" value="OQP64033.1"/>
    <property type="molecule type" value="Genomic_DNA"/>
</dbReference>
<dbReference type="InterPro" id="IPR018534">
    <property type="entry name" value="Tet_reg_excision_RteC"/>
</dbReference>
<dbReference type="Pfam" id="PF09357">
    <property type="entry name" value="RteC"/>
    <property type="match status" value="1"/>
</dbReference>
<reference evidence="1 2" key="1">
    <citation type="submission" date="2016-03" db="EMBL/GenBank/DDBJ databases">
        <title>Niastella vici sp. nov., isolated from farmland soil.</title>
        <authorList>
            <person name="Chen L."/>
            <person name="Wang D."/>
            <person name="Yang S."/>
            <person name="Wang G."/>
        </authorList>
    </citation>
    <scope>NUCLEOTIDE SEQUENCE [LARGE SCALE GENOMIC DNA]</scope>
    <source>
        <strain evidence="1 2">DJ57</strain>
    </source>
</reference>
<protein>
    <submittedName>
        <fullName evidence="1">Uncharacterized protein</fullName>
    </submittedName>
</protein>
<dbReference type="AlphaFoldDB" id="A0A1V9G0B1"/>
<accession>A0A1V9G0B1</accession>
<evidence type="ECO:0000313" key="2">
    <source>
        <dbReference type="Proteomes" id="UP000192796"/>
    </source>
</evidence>
<gene>
    <name evidence="1" type="ORF">A3860_21690</name>
</gene>
<keyword evidence="2" id="KW-1185">Reference proteome</keyword>
<organism evidence="1 2">
    <name type="scientific">Niastella vici</name>
    <dbReference type="NCBI Taxonomy" id="1703345"/>
    <lineage>
        <taxon>Bacteria</taxon>
        <taxon>Pseudomonadati</taxon>
        <taxon>Bacteroidota</taxon>
        <taxon>Chitinophagia</taxon>
        <taxon>Chitinophagales</taxon>
        <taxon>Chitinophagaceae</taxon>
        <taxon>Niastella</taxon>
    </lineage>
</organism>
<sequence>MTNQLCLQQQWSRLYKKMLCQLAANEIMAADEKKWIEWAFGIASKTWAGIQQEADNYLFGDQQEEISFYKVIKPRFTALMDYFTLLYKSVLFQPDDLPAIKEYWDHELEICKNFLLKHRSFCHYYEQGNTTMDHIYFVQENNQHPLVFGAHENKGQTITSYSYLLARVLSIKKYHRYILEKIDFLTNAEPN</sequence>
<dbReference type="STRING" id="1703345.A3860_21690"/>
<evidence type="ECO:0000313" key="1">
    <source>
        <dbReference type="EMBL" id="OQP64033.1"/>
    </source>
</evidence>
<dbReference type="Proteomes" id="UP000192796">
    <property type="component" value="Unassembled WGS sequence"/>
</dbReference>